<evidence type="ECO:0000313" key="2">
    <source>
        <dbReference type="EMBL" id="ELT89926.1"/>
    </source>
</evidence>
<evidence type="ECO:0000313" key="4">
    <source>
        <dbReference type="Proteomes" id="UP000014760"/>
    </source>
</evidence>
<keyword evidence="1" id="KW-0812">Transmembrane</keyword>
<evidence type="ECO:0000256" key="1">
    <source>
        <dbReference type="SAM" id="Phobius"/>
    </source>
</evidence>
<dbReference type="OrthoDB" id="6319519at2759"/>
<reference evidence="2 4" key="2">
    <citation type="journal article" date="2013" name="Nature">
        <title>Insights into bilaterian evolution from three spiralian genomes.</title>
        <authorList>
            <person name="Simakov O."/>
            <person name="Marletaz F."/>
            <person name="Cho S.J."/>
            <person name="Edsinger-Gonzales E."/>
            <person name="Havlak P."/>
            <person name="Hellsten U."/>
            <person name="Kuo D.H."/>
            <person name="Larsson T."/>
            <person name="Lv J."/>
            <person name="Arendt D."/>
            <person name="Savage R."/>
            <person name="Osoegawa K."/>
            <person name="de Jong P."/>
            <person name="Grimwood J."/>
            <person name="Chapman J.A."/>
            <person name="Shapiro H."/>
            <person name="Aerts A."/>
            <person name="Otillar R.P."/>
            <person name="Terry A.Y."/>
            <person name="Boore J.L."/>
            <person name="Grigoriev I.V."/>
            <person name="Lindberg D.R."/>
            <person name="Seaver E.C."/>
            <person name="Weisblat D.A."/>
            <person name="Putnam N.H."/>
            <person name="Rokhsar D.S."/>
        </authorList>
    </citation>
    <scope>NUCLEOTIDE SEQUENCE</scope>
    <source>
        <strain evidence="2 4">I ESC-2004</strain>
    </source>
</reference>
<reference evidence="4" key="1">
    <citation type="submission" date="2012-12" db="EMBL/GenBank/DDBJ databases">
        <authorList>
            <person name="Hellsten U."/>
            <person name="Grimwood J."/>
            <person name="Chapman J.A."/>
            <person name="Shapiro H."/>
            <person name="Aerts A."/>
            <person name="Otillar R.P."/>
            <person name="Terry A.Y."/>
            <person name="Boore J.L."/>
            <person name="Simakov O."/>
            <person name="Marletaz F."/>
            <person name="Cho S.-J."/>
            <person name="Edsinger-Gonzales E."/>
            <person name="Havlak P."/>
            <person name="Kuo D.-H."/>
            <person name="Larsson T."/>
            <person name="Lv J."/>
            <person name="Arendt D."/>
            <person name="Savage R."/>
            <person name="Osoegawa K."/>
            <person name="de Jong P."/>
            <person name="Lindberg D.R."/>
            <person name="Seaver E.C."/>
            <person name="Weisblat D.A."/>
            <person name="Putnam N.H."/>
            <person name="Grigoriev I.V."/>
            <person name="Rokhsar D.S."/>
        </authorList>
    </citation>
    <scope>NUCLEOTIDE SEQUENCE</scope>
    <source>
        <strain evidence="4">I ESC-2004</strain>
    </source>
</reference>
<reference evidence="3" key="3">
    <citation type="submission" date="2015-06" db="UniProtKB">
        <authorList>
            <consortium name="EnsemblMetazoa"/>
        </authorList>
    </citation>
    <scope>IDENTIFICATION</scope>
</reference>
<keyword evidence="1" id="KW-1133">Transmembrane helix</keyword>
<dbReference type="EMBL" id="AMQN01014637">
    <property type="status" value="NOT_ANNOTATED_CDS"/>
    <property type="molecule type" value="Genomic_DNA"/>
</dbReference>
<protein>
    <submittedName>
        <fullName evidence="2 3">Uncharacterized protein</fullName>
    </submittedName>
</protein>
<name>R7TFV5_CAPTE</name>
<accession>R7TFV5</accession>
<dbReference type="AlphaFoldDB" id="R7TFV5"/>
<sequence length="457" mass="53012">MKRVWMPLGQIVETELKHCELSGQQDVKPSDRKSSNSRVSLRDWRHKLLEKFRYLSSLVLLTLVTVLGLTFSSPGLLFGQNRRYLQSPDVLEPLNTENNDVESSIPKLPDFVRPDGKCEVPLAANRSSLPPCSHALFRSYYSKMRSYPECGTWVETEGYGFSQRYILDFCDFKPYNLPECSVRKGLHHILLLGDSTGWRTFMGLVNTTIWGGSNCHLVKSEGEKSMYPSSEYFSLGRKDLAETFWTKRRGCGWCRAAVYDCEMRTHSGSHMLRLEYVPAYRFRDRSMFVMAEKSQSWPYSRSFQEYILNTYLPLTNMPDVILIAFPLNHEKKYFRGVTDLAGLLDLVLKHVPRTTEVHWIPTASEFASRRPASAAMYDNLTYGEDKLDANSQIYLLTTQITRVLEPYLRNPKYNMYGFVSLFNMSSTKEEWNEDAIHFNYVWYAHVIRTLLSMLCFE</sequence>
<keyword evidence="4" id="KW-1185">Reference proteome</keyword>
<evidence type="ECO:0000313" key="3">
    <source>
        <dbReference type="EnsemblMetazoa" id="CapteP217991"/>
    </source>
</evidence>
<organism evidence="2">
    <name type="scientific">Capitella teleta</name>
    <name type="common">Polychaete worm</name>
    <dbReference type="NCBI Taxonomy" id="283909"/>
    <lineage>
        <taxon>Eukaryota</taxon>
        <taxon>Metazoa</taxon>
        <taxon>Spiralia</taxon>
        <taxon>Lophotrochozoa</taxon>
        <taxon>Annelida</taxon>
        <taxon>Polychaeta</taxon>
        <taxon>Sedentaria</taxon>
        <taxon>Scolecida</taxon>
        <taxon>Capitellidae</taxon>
        <taxon>Capitella</taxon>
    </lineage>
</organism>
<dbReference type="EMBL" id="KB311121">
    <property type="protein sequence ID" value="ELT89926.1"/>
    <property type="molecule type" value="Genomic_DNA"/>
</dbReference>
<dbReference type="HOGENOM" id="CLU_038092_0_0_1"/>
<feature type="transmembrane region" description="Helical" evidence="1">
    <location>
        <begin position="54"/>
        <end position="78"/>
    </location>
</feature>
<keyword evidence="1" id="KW-0472">Membrane</keyword>
<dbReference type="EnsemblMetazoa" id="CapteT217991">
    <property type="protein sequence ID" value="CapteP217991"/>
    <property type="gene ID" value="CapteG217991"/>
</dbReference>
<gene>
    <name evidence="2" type="ORF">CAPTEDRAFT_217991</name>
</gene>
<dbReference type="Proteomes" id="UP000014760">
    <property type="component" value="Unassembled WGS sequence"/>
</dbReference>
<proteinExistence type="predicted"/>